<evidence type="ECO:0000256" key="1">
    <source>
        <dbReference type="SAM" id="Phobius"/>
    </source>
</evidence>
<sequence>MIIRFIMSFLATLALNIRFDIPQDMNHLASESKMLNIFYNFQGSLTGTMATATMVFVLLCIIERYLYKNKTKVHRTPVLFFICFCIAVVWVMGESFYRVNSLALLHMGTGQMVKTFVYVTGITWLISEMSALLDLFLQSGWDWLPKKKVFFCDAYNKHPFKVSVLVLFVCWLPNLLLSYPATMCIDVWNQMLQSFGFQRFTTHHPPAHTVLAGAFERVGLLLGSANLGLFLYILFQTILFALILGYMFYTMKELASPTWLKVTAFIIAVSSPYYTQYIGMIVKDTIYSYFILLFVIELVYILLLKQEYWKSKKHCFLLAASMIGSVLFRNNGKYVIYPMILCILITVFLQNRNQRTDQEENQDTSRIRKKSRRTRYTKTFMTAVIMCLISVAVSSGFQNFLTRHYNIEPGGIQEALSLPFQQTARYVKEHEEEVTQEEKEAIKGVLAYNKLGKYYNPKISDPVKATYKKKATTKDLTAYLKVWVQQGLKHPVTYIEATMNQNYYLVYPLVENSTVYDTTAPDKVSAKKLAEKLGVHEVPMIQKLDRWRTGFNKVFFTLPVFGLIASMAFFNLILIYLCYHGIRKKIPQMFLLVMPLLLSDAIIVLAPVIKGHPRYAFPVIYSIPIVFCAYLYWAGKKNQQIS</sequence>
<keyword evidence="1" id="KW-1133">Transmembrane helix</keyword>
<evidence type="ECO:0000313" key="3">
    <source>
        <dbReference type="Proteomes" id="UP001315001"/>
    </source>
</evidence>
<keyword evidence="1" id="KW-0812">Transmembrane</keyword>
<feature type="transmembrane region" description="Helical" evidence="1">
    <location>
        <begin position="286"/>
        <end position="304"/>
    </location>
</feature>
<name>A0ABS3ZGZ2_9FIRM</name>
<feature type="transmembrane region" description="Helical" evidence="1">
    <location>
        <begin position="589"/>
        <end position="609"/>
    </location>
</feature>
<organism evidence="2 3">
    <name type="scientific">Anaerobutyricum soehngenii</name>
    <dbReference type="NCBI Taxonomy" id="105843"/>
    <lineage>
        <taxon>Bacteria</taxon>
        <taxon>Bacillati</taxon>
        <taxon>Bacillota</taxon>
        <taxon>Clostridia</taxon>
        <taxon>Lachnospirales</taxon>
        <taxon>Lachnospiraceae</taxon>
        <taxon>Anaerobutyricum</taxon>
    </lineage>
</organism>
<keyword evidence="1" id="KW-0472">Membrane</keyword>
<dbReference type="EMBL" id="JAFIQO010000109">
    <property type="protein sequence ID" value="MBP0056578.1"/>
    <property type="molecule type" value="Genomic_DNA"/>
</dbReference>
<feature type="transmembrane region" description="Helical" evidence="1">
    <location>
        <begin position="158"/>
        <end position="179"/>
    </location>
</feature>
<feature type="transmembrane region" description="Helical" evidence="1">
    <location>
        <begin position="78"/>
        <end position="97"/>
    </location>
</feature>
<dbReference type="RefSeq" id="WP_209293202.1">
    <property type="nucleotide sequence ID" value="NZ_JAFIQO010000109.1"/>
</dbReference>
<proteinExistence type="predicted"/>
<reference evidence="2 3" key="1">
    <citation type="submission" date="2021-02" db="EMBL/GenBank/DDBJ databases">
        <title>Lactate utilizing bacteria of the human gut.</title>
        <authorList>
            <person name="Sheridan P.O."/>
        </authorList>
    </citation>
    <scope>NUCLEOTIDE SEQUENCE [LARGE SCALE GENOMIC DNA]</scope>
    <source>
        <strain evidence="2 3">HTF-83D</strain>
    </source>
</reference>
<feature type="transmembrane region" description="Helical" evidence="1">
    <location>
        <begin position="117"/>
        <end position="137"/>
    </location>
</feature>
<feature type="transmembrane region" description="Helical" evidence="1">
    <location>
        <begin position="554"/>
        <end position="577"/>
    </location>
</feature>
<evidence type="ECO:0008006" key="4">
    <source>
        <dbReference type="Google" id="ProtNLM"/>
    </source>
</evidence>
<dbReference type="Proteomes" id="UP001315001">
    <property type="component" value="Unassembled WGS sequence"/>
</dbReference>
<evidence type="ECO:0000313" key="2">
    <source>
        <dbReference type="EMBL" id="MBP0056578.1"/>
    </source>
</evidence>
<feature type="transmembrane region" description="Helical" evidence="1">
    <location>
        <begin position="615"/>
        <end position="633"/>
    </location>
</feature>
<keyword evidence="3" id="KW-1185">Reference proteome</keyword>
<accession>A0ABS3ZGZ2</accession>
<feature type="transmembrane region" description="Helical" evidence="1">
    <location>
        <begin position="43"/>
        <end position="66"/>
    </location>
</feature>
<dbReference type="Pfam" id="PF19484">
    <property type="entry name" value="DUF6020"/>
    <property type="match status" value="1"/>
</dbReference>
<dbReference type="InterPro" id="IPR046062">
    <property type="entry name" value="DUF6020"/>
</dbReference>
<protein>
    <recommendedName>
        <fullName evidence="4">Glycosyltransferase RgtA/B/C/D-like domain-containing protein</fullName>
    </recommendedName>
</protein>
<feature type="transmembrane region" description="Helical" evidence="1">
    <location>
        <begin position="376"/>
        <end position="397"/>
    </location>
</feature>
<gene>
    <name evidence="2" type="ORF">JYQ75_04045</name>
</gene>
<feature type="transmembrane region" description="Helical" evidence="1">
    <location>
        <begin position="258"/>
        <end position="274"/>
    </location>
</feature>
<feature type="transmembrane region" description="Helical" evidence="1">
    <location>
        <begin position="229"/>
        <end position="249"/>
    </location>
</feature>
<comment type="caution">
    <text evidence="2">The sequence shown here is derived from an EMBL/GenBank/DDBJ whole genome shotgun (WGS) entry which is preliminary data.</text>
</comment>